<evidence type="ECO:0000313" key="3">
    <source>
        <dbReference type="Proteomes" id="UP001054837"/>
    </source>
</evidence>
<proteinExistence type="predicted"/>
<dbReference type="EMBL" id="BPLQ01001749">
    <property type="protein sequence ID" value="GIX84933.1"/>
    <property type="molecule type" value="Genomic_DNA"/>
</dbReference>
<reference evidence="2 3" key="1">
    <citation type="submission" date="2021-06" db="EMBL/GenBank/DDBJ databases">
        <title>Caerostris darwini draft genome.</title>
        <authorList>
            <person name="Kono N."/>
            <person name="Arakawa K."/>
        </authorList>
    </citation>
    <scope>NUCLEOTIDE SEQUENCE [LARGE SCALE GENOMIC DNA]</scope>
</reference>
<gene>
    <name evidence="2" type="ORF">CDAR_304501</name>
</gene>
<sequence>MLQREKEKFLIAELPMQTRRRRAVIKQERGERGGGGGSKCFLSFSPHFFGGEIHTQSSTISKESVSKRRLDYRSMMMNARSFLIALPPFPEEQLPRHPPPNPHTGKQDLTSPRSVLGKWFFN</sequence>
<organism evidence="2 3">
    <name type="scientific">Caerostris darwini</name>
    <dbReference type="NCBI Taxonomy" id="1538125"/>
    <lineage>
        <taxon>Eukaryota</taxon>
        <taxon>Metazoa</taxon>
        <taxon>Ecdysozoa</taxon>
        <taxon>Arthropoda</taxon>
        <taxon>Chelicerata</taxon>
        <taxon>Arachnida</taxon>
        <taxon>Araneae</taxon>
        <taxon>Araneomorphae</taxon>
        <taxon>Entelegynae</taxon>
        <taxon>Araneoidea</taxon>
        <taxon>Araneidae</taxon>
        <taxon>Caerostris</taxon>
    </lineage>
</organism>
<dbReference type="Proteomes" id="UP001054837">
    <property type="component" value="Unassembled WGS sequence"/>
</dbReference>
<dbReference type="AlphaFoldDB" id="A0AAV4NM93"/>
<evidence type="ECO:0000313" key="2">
    <source>
        <dbReference type="EMBL" id="GIX84933.1"/>
    </source>
</evidence>
<comment type="caution">
    <text evidence="2">The sequence shown here is derived from an EMBL/GenBank/DDBJ whole genome shotgun (WGS) entry which is preliminary data.</text>
</comment>
<feature type="region of interest" description="Disordered" evidence="1">
    <location>
        <begin position="89"/>
        <end position="113"/>
    </location>
</feature>
<keyword evidence="3" id="KW-1185">Reference proteome</keyword>
<accession>A0AAV4NM93</accession>
<protein>
    <submittedName>
        <fullName evidence="2">Uncharacterized protein</fullName>
    </submittedName>
</protein>
<evidence type="ECO:0000256" key="1">
    <source>
        <dbReference type="SAM" id="MobiDB-lite"/>
    </source>
</evidence>
<name>A0AAV4NM93_9ARAC</name>